<dbReference type="PANTHER" id="PTHR30005">
    <property type="entry name" value="EXOPOLYPHOSPHATASE"/>
    <property type="match status" value="1"/>
</dbReference>
<dbReference type="InterPro" id="IPR043129">
    <property type="entry name" value="ATPase_NBD"/>
</dbReference>
<dbReference type="EMBL" id="JAESVG020000003">
    <property type="protein sequence ID" value="KAG8629198.1"/>
    <property type="molecule type" value="Genomic_DNA"/>
</dbReference>
<keyword evidence="5" id="KW-1185">Reference proteome</keyword>
<dbReference type="Gene3D" id="3.30.420.40">
    <property type="match status" value="1"/>
</dbReference>
<dbReference type="Gene3D" id="3.30.420.150">
    <property type="entry name" value="Exopolyphosphatase. Domain 2"/>
    <property type="match status" value="1"/>
</dbReference>
<dbReference type="InterPro" id="IPR050273">
    <property type="entry name" value="GppA/Ppx_hydrolase"/>
</dbReference>
<organism evidence="4 5">
    <name type="scientific">Elsinoe batatas</name>
    <dbReference type="NCBI Taxonomy" id="2601811"/>
    <lineage>
        <taxon>Eukaryota</taxon>
        <taxon>Fungi</taxon>
        <taxon>Dikarya</taxon>
        <taxon>Ascomycota</taxon>
        <taxon>Pezizomycotina</taxon>
        <taxon>Dothideomycetes</taxon>
        <taxon>Dothideomycetidae</taxon>
        <taxon>Myriangiales</taxon>
        <taxon>Elsinoaceae</taxon>
        <taxon>Elsinoe</taxon>
    </lineage>
</organism>
<evidence type="ECO:0000256" key="1">
    <source>
        <dbReference type="SAM" id="MobiDB-lite"/>
    </source>
</evidence>
<feature type="domain" description="RTG2 C-terminal" evidence="3">
    <location>
        <begin position="369"/>
        <end position="596"/>
    </location>
</feature>
<gene>
    <name evidence="4" type="ORF">KVT40_003063</name>
</gene>
<feature type="domain" description="Ppx/GppA phosphatase N-terminal" evidence="2">
    <location>
        <begin position="45"/>
        <end position="220"/>
    </location>
</feature>
<proteinExistence type="predicted"/>
<accession>A0A8K0LBH2</accession>
<reference evidence="4" key="1">
    <citation type="submission" date="2021-07" db="EMBL/GenBank/DDBJ databases">
        <title>Elsinoe batatas strain:CRI-CJ2 Genome sequencing and assembly.</title>
        <authorList>
            <person name="Huang L."/>
        </authorList>
    </citation>
    <scope>NUCLEOTIDE SEQUENCE</scope>
    <source>
        <strain evidence="4">CRI-CJ2</strain>
    </source>
</reference>
<evidence type="ECO:0000259" key="2">
    <source>
        <dbReference type="Pfam" id="PF02541"/>
    </source>
</evidence>
<dbReference type="InterPro" id="IPR003695">
    <property type="entry name" value="Ppx_GppA_N"/>
</dbReference>
<sequence>MAGMPDSKYMQGIVDMGSNGIRLSLTSLAPPLTRTLPTLYQSRIPVSLYDAQYPLGSTSRQPIPSDTIASVIKQLLRFKRTCVSFGCQDKNVSILATEATRTAINSKEYIAQIENATGWKVSLLAKEDEGRIGAYGVASSLGHVEGLVMDLGGGSTQLSYLTRSPAGRISLPDKGAVSLPYGAAALTRRIKEAQSSPDATQALSTLEAEVTQSLHEAVAHLSLPTTLQTNPDGIPLYLSGGGFRGWGYALMSTHPTTPYPIPIINGFSVPRSSFLDTTAIQILIASSLSAPSTSPGPSLPHTSPDQDQGQGQKIFRIPPRRASQIPAVSLLIRSLALTLPQISTATFCQGGVREGYLFSSLSLETQLQSPLVVATFPFARGNTALLTSLLVSALPSGVVDGGREKGKGLLGRDMVQAFANTLYVHAGQVKDIRPSSALRFSTTGELAGTHGLGHGERATLGVLLCERWGGAGELADTDRGFYERMSELVPEGEEGRWWLKYLGRVGGLVGAVWPAGITEAEGEVGAGVEMQGRWERKEGKGDRVVLEVKVRGTEEEVREWKGVFEDEIEDVVKVGKKKNWVGGREGFGYKVEVEVVTA</sequence>
<dbReference type="FunFam" id="3.30.420.40:FF:000191">
    <property type="entry name" value="Retrograde regulation protein 2"/>
    <property type="match status" value="1"/>
</dbReference>
<dbReference type="SUPFAM" id="SSF53067">
    <property type="entry name" value="Actin-like ATPase domain"/>
    <property type="match status" value="2"/>
</dbReference>
<protein>
    <recommendedName>
        <fullName evidence="6">Retrograde regulation protein 2</fullName>
    </recommendedName>
</protein>
<feature type="region of interest" description="Disordered" evidence="1">
    <location>
        <begin position="291"/>
        <end position="311"/>
    </location>
</feature>
<dbReference type="AlphaFoldDB" id="A0A8K0LBH2"/>
<dbReference type="Proteomes" id="UP000809789">
    <property type="component" value="Unassembled WGS sequence"/>
</dbReference>
<dbReference type="Pfam" id="PF23566">
    <property type="entry name" value="RTG2_C"/>
    <property type="match status" value="1"/>
</dbReference>
<dbReference type="InterPro" id="IPR057512">
    <property type="entry name" value="RTG2_C"/>
</dbReference>
<dbReference type="GO" id="GO:0006357">
    <property type="term" value="P:regulation of transcription by RNA polymerase II"/>
    <property type="evidence" value="ECO:0007669"/>
    <property type="project" value="TreeGrafter"/>
</dbReference>
<evidence type="ECO:0008006" key="6">
    <source>
        <dbReference type="Google" id="ProtNLM"/>
    </source>
</evidence>
<evidence type="ECO:0000313" key="4">
    <source>
        <dbReference type="EMBL" id="KAG8629198.1"/>
    </source>
</evidence>
<dbReference type="PANTHER" id="PTHR30005:SF0">
    <property type="entry name" value="RETROGRADE REGULATION PROTEIN 2"/>
    <property type="match status" value="1"/>
</dbReference>
<dbReference type="OrthoDB" id="2014654at2759"/>
<dbReference type="Pfam" id="PF02541">
    <property type="entry name" value="Ppx-GppA"/>
    <property type="match status" value="1"/>
</dbReference>
<evidence type="ECO:0000259" key="3">
    <source>
        <dbReference type="Pfam" id="PF23566"/>
    </source>
</evidence>
<evidence type="ECO:0000313" key="5">
    <source>
        <dbReference type="Proteomes" id="UP000809789"/>
    </source>
</evidence>
<name>A0A8K0LBH2_9PEZI</name>
<comment type="caution">
    <text evidence="4">The sequence shown here is derived from an EMBL/GenBank/DDBJ whole genome shotgun (WGS) entry which is preliminary data.</text>
</comment>